<evidence type="ECO:0000256" key="1">
    <source>
        <dbReference type="SAM" id="SignalP"/>
    </source>
</evidence>
<organism evidence="3 4">
    <name type="scientific">Dankookia rubra</name>
    <dbReference type="NCBI Taxonomy" id="1442381"/>
    <lineage>
        <taxon>Bacteria</taxon>
        <taxon>Pseudomonadati</taxon>
        <taxon>Pseudomonadota</taxon>
        <taxon>Alphaproteobacteria</taxon>
        <taxon>Acetobacterales</taxon>
        <taxon>Roseomonadaceae</taxon>
        <taxon>Dankookia</taxon>
    </lineage>
</organism>
<evidence type="ECO:0000313" key="4">
    <source>
        <dbReference type="Proteomes" id="UP000295096"/>
    </source>
</evidence>
<dbReference type="PROSITE" id="PS51318">
    <property type="entry name" value="TAT"/>
    <property type="match status" value="1"/>
</dbReference>
<dbReference type="EMBL" id="SMSJ01000071">
    <property type="protein sequence ID" value="TDH59323.1"/>
    <property type="molecule type" value="Genomic_DNA"/>
</dbReference>
<comment type="caution">
    <text evidence="3">The sequence shown here is derived from an EMBL/GenBank/DDBJ whole genome shotgun (WGS) entry which is preliminary data.</text>
</comment>
<dbReference type="Pfam" id="PF13462">
    <property type="entry name" value="Thioredoxin_4"/>
    <property type="match status" value="1"/>
</dbReference>
<feature type="chain" id="PRO_5020823811" evidence="1">
    <location>
        <begin position="29"/>
        <end position="210"/>
    </location>
</feature>
<sequence length="210" mass="23038">MRLPRRTLLAAPGLLATGLAAAPPGARAQNADPRLSERGIGNPDAPVKVMEFFSLTCSHCAAFHKETFPRVKRDLVERGAIRLIWRDFPLDQIALTAAAVARSLPAERYEGFIGALLSSQDRWAFTRGDPLVELGKMAALAGMQKAQYDQVVADEGLKRAILEQRMTAEKEFSVQATPSFSFQGGGTIRNQSGNMPFEKFQQLVLEVRPV</sequence>
<dbReference type="RefSeq" id="WP_133291887.1">
    <property type="nucleotide sequence ID" value="NZ_SMSJ01000071.1"/>
</dbReference>
<dbReference type="Gene3D" id="3.40.30.10">
    <property type="entry name" value="Glutaredoxin"/>
    <property type="match status" value="1"/>
</dbReference>
<gene>
    <name evidence="3" type="ORF">E2C06_28050</name>
</gene>
<reference evidence="3 4" key="1">
    <citation type="journal article" date="2016" name="J. Microbiol.">
        <title>Dankookia rubra gen. nov., sp. nov., an alphaproteobacterium isolated from sediment of a shallow stream.</title>
        <authorList>
            <person name="Kim W.H."/>
            <person name="Kim D.H."/>
            <person name="Kang K."/>
            <person name="Ahn T.Y."/>
        </authorList>
    </citation>
    <scope>NUCLEOTIDE SEQUENCE [LARGE SCALE GENOMIC DNA]</scope>
    <source>
        <strain evidence="3 4">JCM30602</strain>
    </source>
</reference>
<dbReference type="Proteomes" id="UP000295096">
    <property type="component" value="Unassembled WGS sequence"/>
</dbReference>
<feature type="signal peptide" evidence="1">
    <location>
        <begin position="1"/>
        <end position="28"/>
    </location>
</feature>
<protein>
    <submittedName>
        <fullName evidence="3">DsbA family protein</fullName>
    </submittedName>
</protein>
<dbReference type="InterPro" id="IPR036249">
    <property type="entry name" value="Thioredoxin-like_sf"/>
</dbReference>
<accession>A0A4R5Q9I4</accession>
<proteinExistence type="predicted"/>
<dbReference type="InterPro" id="IPR012336">
    <property type="entry name" value="Thioredoxin-like_fold"/>
</dbReference>
<keyword evidence="1" id="KW-0732">Signal</keyword>
<dbReference type="SUPFAM" id="SSF52833">
    <property type="entry name" value="Thioredoxin-like"/>
    <property type="match status" value="1"/>
</dbReference>
<evidence type="ECO:0000259" key="2">
    <source>
        <dbReference type="Pfam" id="PF13462"/>
    </source>
</evidence>
<keyword evidence="4" id="KW-1185">Reference proteome</keyword>
<evidence type="ECO:0000313" key="3">
    <source>
        <dbReference type="EMBL" id="TDH59323.1"/>
    </source>
</evidence>
<name>A0A4R5Q9I4_9PROT</name>
<dbReference type="InterPro" id="IPR006311">
    <property type="entry name" value="TAT_signal"/>
</dbReference>
<feature type="domain" description="Thioredoxin-like fold" evidence="2">
    <location>
        <begin position="38"/>
        <end position="184"/>
    </location>
</feature>
<dbReference type="AlphaFoldDB" id="A0A4R5Q9I4"/>
<dbReference type="OrthoDB" id="8478320at2"/>